<dbReference type="EMBL" id="JBBPBK010000002">
    <property type="protein sequence ID" value="KAK9289886.1"/>
    <property type="molecule type" value="Genomic_DNA"/>
</dbReference>
<feature type="coiled-coil region" evidence="1">
    <location>
        <begin position="113"/>
        <end position="140"/>
    </location>
</feature>
<keyword evidence="1" id="KW-0175">Coiled coil</keyword>
<organism evidence="2 3">
    <name type="scientific">Liquidambar formosana</name>
    <name type="common">Formosan gum</name>
    <dbReference type="NCBI Taxonomy" id="63359"/>
    <lineage>
        <taxon>Eukaryota</taxon>
        <taxon>Viridiplantae</taxon>
        <taxon>Streptophyta</taxon>
        <taxon>Embryophyta</taxon>
        <taxon>Tracheophyta</taxon>
        <taxon>Spermatophyta</taxon>
        <taxon>Magnoliopsida</taxon>
        <taxon>eudicotyledons</taxon>
        <taxon>Gunneridae</taxon>
        <taxon>Pentapetalae</taxon>
        <taxon>Saxifragales</taxon>
        <taxon>Altingiaceae</taxon>
        <taxon>Liquidambar</taxon>
    </lineage>
</organism>
<comment type="caution">
    <text evidence="2">The sequence shown here is derived from an EMBL/GenBank/DDBJ whole genome shotgun (WGS) entry which is preliminary data.</text>
</comment>
<evidence type="ECO:0008006" key="4">
    <source>
        <dbReference type="Google" id="ProtNLM"/>
    </source>
</evidence>
<gene>
    <name evidence="2" type="ORF">L1049_008047</name>
</gene>
<proteinExistence type="predicted"/>
<reference evidence="2 3" key="1">
    <citation type="journal article" date="2024" name="Plant J.">
        <title>Genome sequences and population genomics reveal climatic adaptation and genomic divergence between two closely related sweetgum species.</title>
        <authorList>
            <person name="Xu W.Q."/>
            <person name="Ren C.Q."/>
            <person name="Zhang X.Y."/>
            <person name="Comes H.P."/>
            <person name="Liu X.H."/>
            <person name="Li Y.G."/>
            <person name="Kettle C.J."/>
            <person name="Jalonen R."/>
            <person name="Gaisberger H."/>
            <person name="Ma Y.Z."/>
            <person name="Qiu Y.X."/>
        </authorList>
    </citation>
    <scope>NUCLEOTIDE SEQUENCE [LARGE SCALE GENOMIC DNA]</scope>
    <source>
        <strain evidence="2">Hangzhou</strain>
    </source>
</reference>
<evidence type="ECO:0000256" key="1">
    <source>
        <dbReference type="SAM" id="Coils"/>
    </source>
</evidence>
<evidence type="ECO:0000313" key="3">
    <source>
        <dbReference type="Proteomes" id="UP001415857"/>
    </source>
</evidence>
<sequence>MEEMYMTDFQGVEIPISFKAYLNKVVAKLRLPPVAYDHKLKDSEFYAIAKLILEGNTLYFRGKGTRNKDDSEEDAAKKTVLYLRDVYGFHIKDCNYEDVQMLQYNNTRLTIFYEEIIEENKILQEENRILRTENLRLKGELNDEENGTIENTTNMSGYLLNAIAHGDDNAWSIQSMPRGNETSSERRIGNHQLDLRDTRPCVPPDINMEFDTLEMNESLLDDHDEIRLDEENIEHTRQEDGRPNCKSMDFYTTMEFWRTNRDMSVLPSGCMACENALLCLQMKDILEPKTDDFFENVQVIEKIKRLKDVAVASAASRSGLLSLQINRQPSVNEITVISKL</sequence>
<evidence type="ECO:0000313" key="2">
    <source>
        <dbReference type="EMBL" id="KAK9289886.1"/>
    </source>
</evidence>
<keyword evidence="3" id="KW-1185">Reference proteome</keyword>
<accession>A0AAP0X4B3</accession>
<protein>
    <recommendedName>
        <fullName evidence="4">DRBM domain-containing protein</fullName>
    </recommendedName>
</protein>
<name>A0AAP0X4B3_LIQFO</name>
<dbReference type="Proteomes" id="UP001415857">
    <property type="component" value="Unassembled WGS sequence"/>
</dbReference>
<dbReference type="AlphaFoldDB" id="A0AAP0X4B3"/>